<evidence type="ECO:0000256" key="1">
    <source>
        <dbReference type="SAM" id="SignalP"/>
    </source>
</evidence>
<sequence precursor="true">MNVFRISLSVLFGILAIAVLTDATTLAQTDRNSPPINYESTKPDDNVARLAEKLANSEVELQWDEKHGWLPSFLEALDIPSTSQTLVFSKTSQQNRKIRPSSPRAIYFNDNVYLGFVQQGDFLEIAAVDPKQGAIFYTVDQHNSKQPMIARSSEQCMSCHESHKTQDVPGFLVRSVYPKKSGHPDFRLGTEHTDHTTPLQNRFGGWYVTGHHGGMRHRGNVFVDESQEGNLDRESGANLNRLPSVARPELHLEPTSDIVALMLLEHQTQFHNFVTQASWTARQALHQQATMNELFERTADYRSDTTQRRLDSAASELVEYLFFANEFKLTSPVKGRSEFAESFMSKGVRCSQGRSLRDLDLQTRMLRYPCSYLVYTESFNALPKPILEIVKVKMLAVLREENDSETFAHLGARDRKAILEILGETHPLFRD</sequence>
<feature type="signal peptide" evidence="1">
    <location>
        <begin position="1"/>
        <end position="23"/>
    </location>
</feature>
<protein>
    <recommendedName>
        <fullName evidence="4">Cytochrome c domain-containing protein</fullName>
    </recommendedName>
</protein>
<evidence type="ECO:0000313" key="3">
    <source>
        <dbReference type="Proteomes" id="UP000322214"/>
    </source>
</evidence>
<dbReference type="AlphaFoldDB" id="A0A5B9P9L6"/>
<gene>
    <name evidence="2" type="ORF">MFFC18_29100</name>
</gene>
<name>A0A5B9P9L6_9BACT</name>
<proteinExistence type="predicted"/>
<dbReference type="Proteomes" id="UP000322214">
    <property type="component" value="Chromosome"/>
</dbReference>
<dbReference type="STRING" id="980251.GCA_001642875_04049"/>
<accession>A0A5B9P9L6</accession>
<dbReference type="OrthoDB" id="229728at2"/>
<reference evidence="2 3" key="1">
    <citation type="submission" date="2019-08" db="EMBL/GenBank/DDBJ databases">
        <title>Deep-cultivation of Planctomycetes and their phenomic and genomic characterization uncovers novel biology.</title>
        <authorList>
            <person name="Wiegand S."/>
            <person name="Jogler M."/>
            <person name="Boedeker C."/>
            <person name="Pinto D."/>
            <person name="Vollmers J."/>
            <person name="Rivas-Marin E."/>
            <person name="Kohn T."/>
            <person name="Peeters S.H."/>
            <person name="Heuer A."/>
            <person name="Rast P."/>
            <person name="Oberbeckmann S."/>
            <person name="Bunk B."/>
            <person name="Jeske O."/>
            <person name="Meyerdierks A."/>
            <person name="Storesund J.E."/>
            <person name="Kallscheuer N."/>
            <person name="Luecker S."/>
            <person name="Lage O.M."/>
            <person name="Pohl T."/>
            <person name="Merkel B.J."/>
            <person name="Hornburger P."/>
            <person name="Mueller R.-W."/>
            <person name="Bruemmer F."/>
            <person name="Labrenz M."/>
            <person name="Spormann A.M."/>
            <person name="Op den Camp H."/>
            <person name="Overmann J."/>
            <person name="Amann R."/>
            <person name="Jetten M.S.M."/>
            <person name="Mascher T."/>
            <person name="Medema M.H."/>
            <person name="Devos D.P."/>
            <person name="Kaster A.-K."/>
            <person name="Ovreas L."/>
            <person name="Rohde M."/>
            <person name="Galperin M.Y."/>
            <person name="Jogler C."/>
        </authorList>
    </citation>
    <scope>NUCLEOTIDE SEQUENCE [LARGE SCALE GENOMIC DNA]</scope>
    <source>
        <strain evidence="2 3">FC18</strain>
    </source>
</reference>
<keyword evidence="3" id="KW-1185">Reference proteome</keyword>
<organism evidence="2 3">
    <name type="scientific">Mariniblastus fucicola</name>
    <dbReference type="NCBI Taxonomy" id="980251"/>
    <lineage>
        <taxon>Bacteria</taxon>
        <taxon>Pseudomonadati</taxon>
        <taxon>Planctomycetota</taxon>
        <taxon>Planctomycetia</taxon>
        <taxon>Pirellulales</taxon>
        <taxon>Pirellulaceae</taxon>
        <taxon>Mariniblastus</taxon>
    </lineage>
</organism>
<feature type="chain" id="PRO_5022667380" description="Cytochrome c domain-containing protein" evidence="1">
    <location>
        <begin position="24"/>
        <end position="431"/>
    </location>
</feature>
<keyword evidence="1" id="KW-0732">Signal</keyword>
<evidence type="ECO:0000313" key="2">
    <source>
        <dbReference type="EMBL" id="QEG23018.1"/>
    </source>
</evidence>
<evidence type="ECO:0008006" key="4">
    <source>
        <dbReference type="Google" id="ProtNLM"/>
    </source>
</evidence>
<dbReference type="EMBL" id="CP042912">
    <property type="protein sequence ID" value="QEG23018.1"/>
    <property type="molecule type" value="Genomic_DNA"/>
</dbReference>
<dbReference type="KEGG" id="mff:MFFC18_29100"/>